<dbReference type="Proteomes" id="UP000182360">
    <property type="component" value="Unassembled WGS sequence"/>
</dbReference>
<dbReference type="SUPFAM" id="SSF47413">
    <property type="entry name" value="lambda repressor-like DNA-binding domains"/>
    <property type="match status" value="1"/>
</dbReference>
<accession>A0A1H9H466</accession>
<feature type="transmembrane region" description="Helical" evidence="2">
    <location>
        <begin position="136"/>
        <end position="155"/>
    </location>
</feature>
<evidence type="ECO:0000313" key="4">
    <source>
        <dbReference type="EMBL" id="SEQ57141.1"/>
    </source>
</evidence>
<feature type="transmembrane region" description="Helical" evidence="2">
    <location>
        <begin position="110"/>
        <end position="130"/>
    </location>
</feature>
<dbReference type="InterPro" id="IPR001387">
    <property type="entry name" value="Cro/C1-type_HTH"/>
</dbReference>
<dbReference type="PROSITE" id="PS50943">
    <property type="entry name" value="HTH_CROC1"/>
    <property type="match status" value="1"/>
</dbReference>
<evidence type="ECO:0000313" key="5">
    <source>
        <dbReference type="Proteomes" id="UP000182360"/>
    </source>
</evidence>
<evidence type="ECO:0000259" key="3">
    <source>
        <dbReference type="PROSITE" id="PS50943"/>
    </source>
</evidence>
<dbReference type="PANTHER" id="PTHR46558">
    <property type="entry name" value="TRACRIPTIONAL REGULATORY PROTEIN-RELATED-RELATED"/>
    <property type="match status" value="1"/>
</dbReference>
<feature type="domain" description="HTH cro/C1-type" evidence="3">
    <location>
        <begin position="6"/>
        <end position="60"/>
    </location>
</feature>
<protein>
    <submittedName>
        <fullName evidence="4">Transcriptional regulator, contains XRE-family HTH domain</fullName>
    </submittedName>
</protein>
<dbReference type="CDD" id="cd00093">
    <property type="entry name" value="HTH_XRE"/>
    <property type="match status" value="1"/>
</dbReference>
<keyword evidence="2" id="KW-0472">Membrane</keyword>
<gene>
    <name evidence="4" type="ORF">SAMN04487977_10642</name>
</gene>
<name>A0A1H9H466_9SPIR</name>
<dbReference type="OrthoDB" id="361642at2"/>
<dbReference type="PANTHER" id="PTHR46558:SF13">
    <property type="entry name" value="HTH-TYPE TRANSCRIPTIONAL REGULATOR IMMR"/>
    <property type="match status" value="1"/>
</dbReference>
<dbReference type="Pfam" id="PF01381">
    <property type="entry name" value="HTH_3"/>
    <property type="match status" value="1"/>
</dbReference>
<dbReference type="Gene3D" id="1.10.260.40">
    <property type="entry name" value="lambda repressor-like DNA-binding domains"/>
    <property type="match status" value="1"/>
</dbReference>
<keyword evidence="1" id="KW-0238">DNA-binding</keyword>
<organism evidence="4 5">
    <name type="scientific">Treponema bryantii</name>
    <dbReference type="NCBI Taxonomy" id="163"/>
    <lineage>
        <taxon>Bacteria</taxon>
        <taxon>Pseudomonadati</taxon>
        <taxon>Spirochaetota</taxon>
        <taxon>Spirochaetia</taxon>
        <taxon>Spirochaetales</taxon>
        <taxon>Treponemataceae</taxon>
        <taxon>Treponema</taxon>
    </lineage>
</organism>
<keyword evidence="2" id="KW-1133">Transmembrane helix</keyword>
<proteinExistence type="predicted"/>
<dbReference type="GO" id="GO:0003677">
    <property type="term" value="F:DNA binding"/>
    <property type="evidence" value="ECO:0007669"/>
    <property type="project" value="UniProtKB-KW"/>
</dbReference>
<reference evidence="4 5" key="1">
    <citation type="submission" date="2016-10" db="EMBL/GenBank/DDBJ databases">
        <authorList>
            <person name="de Groot N.N."/>
        </authorList>
    </citation>
    <scope>NUCLEOTIDE SEQUENCE [LARGE SCALE GENOMIC DNA]</scope>
    <source>
        <strain evidence="4 5">B25</strain>
    </source>
</reference>
<sequence length="186" mass="19083">MLGAKIYECRKKNGMSQEMLAEKLNVARQTVSNWETGETSPNPEQLKMLSNIFNISVDELLDNKSFVNVSSNSSRAREIGFEYKSKRMFNGVPMIHINLGGIVPRRAKGIIAIGDIAVGVIAMGGISAGVVSVGGVSAGLVSLGGLAAGLIVALGGVAVAPIALGGLAIGVIACGGAALGYITNLK</sequence>
<dbReference type="SMART" id="SM00530">
    <property type="entry name" value="HTH_XRE"/>
    <property type="match status" value="1"/>
</dbReference>
<keyword evidence="5" id="KW-1185">Reference proteome</keyword>
<feature type="transmembrane region" description="Helical" evidence="2">
    <location>
        <begin position="162"/>
        <end position="182"/>
    </location>
</feature>
<evidence type="ECO:0000256" key="2">
    <source>
        <dbReference type="SAM" id="Phobius"/>
    </source>
</evidence>
<dbReference type="AlphaFoldDB" id="A0A1H9H466"/>
<keyword evidence="2" id="KW-0812">Transmembrane</keyword>
<dbReference type="RefSeq" id="WP_074644044.1">
    <property type="nucleotide sequence ID" value="NZ_FOFU01000006.1"/>
</dbReference>
<dbReference type="InterPro" id="IPR010982">
    <property type="entry name" value="Lambda_DNA-bd_dom_sf"/>
</dbReference>
<dbReference type="EMBL" id="FOFU01000006">
    <property type="protein sequence ID" value="SEQ57141.1"/>
    <property type="molecule type" value="Genomic_DNA"/>
</dbReference>
<evidence type="ECO:0000256" key="1">
    <source>
        <dbReference type="ARBA" id="ARBA00023125"/>
    </source>
</evidence>